<evidence type="ECO:0000256" key="1">
    <source>
        <dbReference type="SAM" id="Phobius"/>
    </source>
</evidence>
<dbReference type="EMBL" id="CADCTL010000168">
    <property type="protein sequence ID" value="CAA9256891.1"/>
    <property type="molecule type" value="Genomic_DNA"/>
</dbReference>
<keyword evidence="1" id="KW-0472">Membrane</keyword>
<accession>A0A6J4IQ85</accession>
<protein>
    <submittedName>
        <fullName evidence="2">Uncharacterized protein</fullName>
    </submittedName>
</protein>
<dbReference type="AlphaFoldDB" id="A0A6J4IQ85"/>
<proteinExistence type="predicted"/>
<feature type="transmembrane region" description="Helical" evidence="1">
    <location>
        <begin position="20"/>
        <end position="40"/>
    </location>
</feature>
<reference evidence="2" key="1">
    <citation type="submission" date="2020-02" db="EMBL/GenBank/DDBJ databases">
        <authorList>
            <person name="Meier V. D."/>
        </authorList>
    </citation>
    <scope>NUCLEOTIDE SEQUENCE</scope>
    <source>
        <strain evidence="2">AVDCRST_MAG04</strain>
    </source>
</reference>
<gene>
    <name evidence="2" type="ORF">AVDCRST_MAG04-2360</name>
</gene>
<keyword evidence="1" id="KW-0812">Transmembrane</keyword>
<sequence length="90" mass="9772">MSDEALRPGSEIVDTVRRWIRGFAFILLLSVLITVTRLGGFPWVETFGVALTAVALWLGQSFVFRALTRGRFARGPAAPRGGESGPDRPG</sequence>
<keyword evidence="1" id="KW-1133">Transmembrane helix</keyword>
<organism evidence="2">
    <name type="scientific">uncultured Acetobacteraceae bacterium</name>
    <dbReference type="NCBI Taxonomy" id="169975"/>
    <lineage>
        <taxon>Bacteria</taxon>
        <taxon>Pseudomonadati</taxon>
        <taxon>Pseudomonadota</taxon>
        <taxon>Alphaproteobacteria</taxon>
        <taxon>Acetobacterales</taxon>
        <taxon>Acetobacteraceae</taxon>
        <taxon>environmental samples</taxon>
    </lineage>
</organism>
<name>A0A6J4IQ85_9PROT</name>
<evidence type="ECO:0000313" key="2">
    <source>
        <dbReference type="EMBL" id="CAA9256891.1"/>
    </source>
</evidence>
<feature type="transmembrane region" description="Helical" evidence="1">
    <location>
        <begin position="46"/>
        <end position="64"/>
    </location>
</feature>